<dbReference type="PANTHER" id="PTHR44591:SF3">
    <property type="entry name" value="RESPONSE REGULATORY DOMAIN-CONTAINING PROTEIN"/>
    <property type="match status" value="1"/>
</dbReference>
<dbReference type="PROSITE" id="PS50110">
    <property type="entry name" value="RESPONSE_REGULATORY"/>
    <property type="match status" value="1"/>
</dbReference>
<evidence type="ECO:0000313" key="4">
    <source>
        <dbReference type="EMBL" id="KTC67738.1"/>
    </source>
</evidence>
<dbReference type="GO" id="GO:0000160">
    <property type="term" value="P:phosphorelay signal transduction system"/>
    <property type="evidence" value="ECO:0007669"/>
    <property type="project" value="InterPro"/>
</dbReference>
<evidence type="ECO:0000256" key="1">
    <source>
        <dbReference type="ARBA" id="ARBA00022553"/>
    </source>
</evidence>
<keyword evidence="1 2" id="KW-0597">Phosphoprotein</keyword>
<dbReference type="PANTHER" id="PTHR44591">
    <property type="entry name" value="STRESS RESPONSE REGULATOR PROTEIN 1"/>
    <property type="match status" value="1"/>
</dbReference>
<dbReference type="PATRIC" id="fig|447.4.peg.3805"/>
<proteinExistence type="predicted"/>
<name>A0A0W0R9K1_LEGBO</name>
<reference evidence="4 5" key="1">
    <citation type="submission" date="2015-11" db="EMBL/GenBank/DDBJ databases">
        <title>Genomic analysis of 38 Legionella species identifies large and diverse effector repertoires.</title>
        <authorList>
            <person name="Burstein D."/>
            <person name="Amaro F."/>
            <person name="Zusman T."/>
            <person name="Lifshitz Z."/>
            <person name="Cohen O."/>
            <person name="Gilbert J.A."/>
            <person name="Pupko T."/>
            <person name="Shuman H.A."/>
            <person name="Segal G."/>
        </authorList>
    </citation>
    <scope>NUCLEOTIDE SEQUENCE [LARGE SCALE GENOMIC DNA]</scope>
    <source>
        <strain evidence="4 5">WIGA</strain>
    </source>
</reference>
<organism evidence="4 5">
    <name type="scientific">Legionella bozemanae</name>
    <name type="common">Fluoribacter bozemanae</name>
    <dbReference type="NCBI Taxonomy" id="447"/>
    <lineage>
        <taxon>Bacteria</taxon>
        <taxon>Pseudomonadati</taxon>
        <taxon>Pseudomonadota</taxon>
        <taxon>Gammaproteobacteria</taxon>
        <taxon>Legionellales</taxon>
        <taxon>Legionellaceae</taxon>
        <taxon>Legionella</taxon>
    </lineage>
</organism>
<dbReference type="Gene3D" id="3.40.50.2300">
    <property type="match status" value="1"/>
</dbReference>
<dbReference type="AlphaFoldDB" id="A0A0W0R9K1"/>
<dbReference type="Proteomes" id="UP000054695">
    <property type="component" value="Unassembled WGS sequence"/>
</dbReference>
<feature type="modified residue" description="4-aspartylphosphate" evidence="2">
    <location>
        <position position="65"/>
    </location>
</feature>
<dbReference type="SMART" id="SM00448">
    <property type="entry name" value="REC"/>
    <property type="match status" value="1"/>
</dbReference>
<evidence type="ECO:0000259" key="3">
    <source>
        <dbReference type="PROSITE" id="PS50110"/>
    </source>
</evidence>
<gene>
    <name evidence="4" type="ORF">Lboz_3552</name>
</gene>
<dbReference type="InterPro" id="IPR050595">
    <property type="entry name" value="Bact_response_regulator"/>
</dbReference>
<dbReference type="EMBL" id="LNXU01000058">
    <property type="protein sequence ID" value="KTC67738.1"/>
    <property type="molecule type" value="Genomic_DNA"/>
</dbReference>
<comment type="caution">
    <text evidence="4">The sequence shown here is derived from an EMBL/GenBank/DDBJ whole genome shotgun (WGS) entry which is preliminary data.</text>
</comment>
<dbReference type="Pfam" id="PF00072">
    <property type="entry name" value="Response_reg"/>
    <property type="match status" value="1"/>
</dbReference>
<dbReference type="STRING" id="447.Lboz_3552"/>
<keyword evidence="5" id="KW-1185">Reference proteome</keyword>
<dbReference type="SUPFAM" id="SSF52172">
    <property type="entry name" value="CheY-like"/>
    <property type="match status" value="1"/>
</dbReference>
<dbReference type="InterPro" id="IPR011006">
    <property type="entry name" value="CheY-like_superfamily"/>
</dbReference>
<evidence type="ECO:0000256" key="2">
    <source>
        <dbReference type="PROSITE-ProRule" id="PRU00169"/>
    </source>
</evidence>
<evidence type="ECO:0000313" key="5">
    <source>
        <dbReference type="Proteomes" id="UP000054695"/>
    </source>
</evidence>
<sequence>MAQASDMRCLMVDSLLFLVVDDSLGERILIRTQLQKLNHKVDMACDANAGLDLALMRRYDVILIDKNLTQGFNCQELVMHIQKYSELNQATPIVILTKNRHIDEVQPEAMQCVKPFTSQDTLKLIESVIRLKRTK</sequence>
<accession>A0A0W0R9K1</accession>
<protein>
    <submittedName>
        <fullName evidence="4">Response regulator receiver</fullName>
    </submittedName>
</protein>
<feature type="domain" description="Response regulatory" evidence="3">
    <location>
        <begin position="16"/>
        <end position="129"/>
    </location>
</feature>
<dbReference type="RefSeq" id="WP_235810605.1">
    <property type="nucleotide sequence ID" value="NZ_CAAAIY010000040.1"/>
</dbReference>
<dbReference type="InterPro" id="IPR001789">
    <property type="entry name" value="Sig_transdc_resp-reg_receiver"/>
</dbReference>